<evidence type="ECO:0000256" key="3">
    <source>
        <dbReference type="ARBA" id="ARBA00022692"/>
    </source>
</evidence>
<dbReference type="InterPro" id="IPR004797">
    <property type="entry name" value="Competence_ComEC/Rec2"/>
</dbReference>
<feature type="transmembrane region" description="Helical" evidence="6">
    <location>
        <begin position="380"/>
        <end position="404"/>
    </location>
</feature>
<feature type="transmembrane region" description="Helical" evidence="6">
    <location>
        <begin position="275"/>
        <end position="292"/>
    </location>
</feature>
<dbReference type="GO" id="GO:0005886">
    <property type="term" value="C:plasma membrane"/>
    <property type="evidence" value="ECO:0007669"/>
    <property type="project" value="UniProtKB-SubCell"/>
</dbReference>
<evidence type="ECO:0000256" key="5">
    <source>
        <dbReference type="ARBA" id="ARBA00023136"/>
    </source>
</evidence>
<dbReference type="PANTHER" id="PTHR30619:SF7">
    <property type="entry name" value="BETA-LACTAMASE DOMAIN PROTEIN"/>
    <property type="match status" value="1"/>
</dbReference>
<keyword evidence="4 6" id="KW-1133">Transmembrane helix</keyword>
<reference evidence="8" key="1">
    <citation type="submission" date="2020-10" db="EMBL/GenBank/DDBJ databases">
        <authorList>
            <person name="Gilroy R."/>
        </authorList>
    </citation>
    <scope>NUCLEOTIDE SEQUENCE</scope>
    <source>
        <strain evidence="8">CHK147-3167</strain>
    </source>
</reference>
<keyword evidence="2" id="KW-1003">Cell membrane</keyword>
<evidence type="ECO:0000256" key="1">
    <source>
        <dbReference type="ARBA" id="ARBA00004651"/>
    </source>
</evidence>
<evidence type="ECO:0000256" key="4">
    <source>
        <dbReference type="ARBA" id="ARBA00022989"/>
    </source>
</evidence>
<protein>
    <submittedName>
        <fullName evidence="8">DNA internalization-related competence protein ComEC/Rec2</fullName>
    </submittedName>
</protein>
<comment type="caution">
    <text evidence="8">The sequence shown here is derived from an EMBL/GenBank/DDBJ whole genome shotgun (WGS) entry which is preliminary data.</text>
</comment>
<feature type="transmembrane region" description="Helical" evidence="6">
    <location>
        <begin position="179"/>
        <end position="202"/>
    </location>
</feature>
<dbReference type="Pfam" id="PF00753">
    <property type="entry name" value="Lactamase_B"/>
    <property type="match status" value="1"/>
</dbReference>
<dbReference type="Gene3D" id="3.60.15.10">
    <property type="entry name" value="Ribonuclease Z/Hydroxyacylglutathione hydrolase-like"/>
    <property type="match status" value="1"/>
</dbReference>
<evidence type="ECO:0000256" key="6">
    <source>
        <dbReference type="SAM" id="Phobius"/>
    </source>
</evidence>
<feature type="transmembrane region" description="Helical" evidence="6">
    <location>
        <begin position="330"/>
        <end position="353"/>
    </location>
</feature>
<dbReference type="Pfam" id="PF03772">
    <property type="entry name" value="Competence"/>
    <property type="match status" value="1"/>
</dbReference>
<organism evidence="8 9">
    <name type="scientific">Candidatus Coprosoma intestinipullorum</name>
    <dbReference type="NCBI Taxonomy" id="2840752"/>
    <lineage>
        <taxon>Bacteria</taxon>
        <taxon>Bacillati</taxon>
        <taxon>Bacillota</taxon>
        <taxon>Bacillota incertae sedis</taxon>
        <taxon>Candidatus Coprosoma</taxon>
    </lineage>
</organism>
<dbReference type="GO" id="GO:0030420">
    <property type="term" value="P:establishment of competence for transformation"/>
    <property type="evidence" value="ECO:0007669"/>
    <property type="project" value="InterPro"/>
</dbReference>
<comment type="subcellular location">
    <subcellularLocation>
        <location evidence="1">Cell membrane</location>
        <topology evidence="1">Multi-pass membrane protein</topology>
    </subcellularLocation>
</comment>
<name>A0A9D0ZSH0_9FIRM</name>
<evidence type="ECO:0000259" key="7">
    <source>
        <dbReference type="SMART" id="SM00849"/>
    </source>
</evidence>
<dbReference type="NCBIfam" id="TIGR00360">
    <property type="entry name" value="ComEC_N-term"/>
    <property type="match status" value="1"/>
</dbReference>
<gene>
    <name evidence="8" type="ORF">IAB27_07145</name>
</gene>
<dbReference type="InterPro" id="IPR035681">
    <property type="entry name" value="ComA-like_MBL"/>
</dbReference>
<dbReference type="SUPFAM" id="SSF56281">
    <property type="entry name" value="Metallo-hydrolase/oxidoreductase"/>
    <property type="match status" value="1"/>
</dbReference>
<evidence type="ECO:0000313" key="8">
    <source>
        <dbReference type="EMBL" id="HIQ91378.1"/>
    </source>
</evidence>
<dbReference type="PANTHER" id="PTHR30619">
    <property type="entry name" value="DNA INTERNALIZATION/COMPETENCE PROTEIN COMEC/REC2"/>
    <property type="match status" value="1"/>
</dbReference>
<feature type="transmembrane region" description="Helical" evidence="6">
    <location>
        <begin position="209"/>
        <end position="239"/>
    </location>
</feature>
<keyword evidence="3 6" id="KW-0812">Transmembrane</keyword>
<feature type="domain" description="Metallo-beta-lactamase" evidence="7">
    <location>
        <begin position="443"/>
        <end position="643"/>
    </location>
</feature>
<feature type="transmembrane region" description="Helical" evidence="6">
    <location>
        <begin position="251"/>
        <end position="270"/>
    </location>
</feature>
<dbReference type="InterPro" id="IPR001279">
    <property type="entry name" value="Metallo-B-lactamas"/>
</dbReference>
<dbReference type="SMART" id="SM00849">
    <property type="entry name" value="Lactamase_B"/>
    <property type="match status" value="1"/>
</dbReference>
<dbReference type="AlphaFoldDB" id="A0A9D0ZSH0"/>
<reference evidence="8" key="2">
    <citation type="journal article" date="2021" name="PeerJ">
        <title>Extensive microbial diversity within the chicken gut microbiome revealed by metagenomics and culture.</title>
        <authorList>
            <person name="Gilroy R."/>
            <person name="Ravi A."/>
            <person name="Getino M."/>
            <person name="Pursley I."/>
            <person name="Horton D.L."/>
            <person name="Alikhan N.F."/>
            <person name="Baker D."/>
            <person name="Gharbi K."/>
            <person name="Hall N."/>
            <person name="Watson M."/>
            <person name="Adriaenssens E.M."/>
            <person name="Foster-Nyarko E."/>
            <person name="Jarju S."/>
            <person name="Secka A."/>
            <person name="Antonio M."/>
            <person name="Oren A."/>
            <person name="Chaudhuri R.R."/>
            <person name="La Ragione R."/>
            <person name="Hildebrand F."/>
            <person name="Pallen M.J."/>
        </authorList>
    </citation>
    <scope>NUCLEOTIDE SEQUENCE</scope>
    <source>
        <strain evidence="8">CHK147-3167</strain>
    </source>
</reference>
<dbReference type="Proteomes" id="UP000886786">
    <property type="component" value="Unassembled WGS sequence"/>
</dbReference>
<accession>A0A9D0ZSH0</accession>
<dbReference type="InterPro" id="IPR036866">
    <property type="entry name" value="RibonucZ/Hydroxyglut_hydro"/>
</dbReference>
<dbReference type="EMBL" id="DVFV01000123">
    <property type="protein sequence ID" value="HIQ91378.1"/>
    <property type="molecule type" value="Genomic_DNA"/>
</dbReference>
<dbReference type="InterPro" id="IPR052159">
    <property type="entry name" value="Competence_DNA_uptake"/>
</dbReference>
<keyword evidence="5 6" id="KW-0472">Membrane</keyword>
<evidence type="ECO:0000313" key="9">
    <source>
        <dbReference type="Proteomes" id="UP000886786"/>
    </source>
</evidence>
<sequence length="686" mass="78425">MKKLKKTSPFNILCLSLLVLSLIYSVIKIQTYPSSKYDKNANIVSGTITSYQIKDGYTKIQITGTEPLIINYSEEKEFKLGQKIKAQGEFKIPKENTTWNLFNYRKYLLSLNIKYTFSADKITILNKKISLPYQIKNKIISHINTFKSSSHLHAFILGNDDYLDETTKNSYQKNGITHLLAISGMNITLISAIILKIVNFFIKNKTISYLIVFLFLIFFLFLTGLVPSILRAICLFIILTINKQLNLKIKTIYLLILLFSLFLFVNPYYLYNLGFLLSFIISFYLIIFSKLISKSQSFLKELFTINIIAFLASTPLLIKNFFEINILSPVINCLFTPFVSLIIYPLSLLTLFLKPLDNTLFYLIKIMEKSSLFFSKINNFNIVLCSLPIFFYILYYILITYILIKWDKGKPLYTLLIIPTLLFHHSLSYLNPYTTLTMIDVGQGDSILIKLKHNRGNILIDTGGQLNYDGQKPYDLASNITIPYLKSEGIPKLDYLIITHGDFDHAGMAENLINNFKVKNIITNTYSNELIENIKNLAKRKTIKFSQINTKVLTISQNKFTFLEGNQAKDINDSSLIIYANLEGENILLMGDASQNVESHLLRTYNLPKMNILKVGHHGSRTSTSSKFINQIKPQISLISAGQNNIYSHPHKETLKALKDSKVFVTKDDGSVKINLTTKAIITSVR</sequence>
<evidence type="ECO:0000256" key="2">
    <source>
        <dbReference type="ARBA" id="ARBA00022475"/>
    </source>
</evidence>
<dbReference type="CDD" id="cd07731">
    <property type="entry name" value="ComA-like_MBL-fold"/>
    <property type="match status" value="1"/>
</dbReference>
<dbReference type="InterPro" id="IPR004477">
    <property type="entry name" value="ComEC_N"/>
</dbReference>
<feature type="transmembrane region" description="Helical" evidence="6">
    <location>
        <begin position="298"/>
        <end position="318"/>
    </location>
</feature>
<feature type="transmembrane region" description="Helical" evidence="6">
    <location>
        <begin position="411"/>
        <end position="430"/>
    </location>
</feature>
<dbReference type="NCBIfam" id="TIGR00361">
    <property type="entry name" value="ComEC_Rec2"/>
    <property type="match status" value="1"/>
</dbReference>
<proteinExistence type="predicted"/>